<dbReference type="OMA" id="WYYYNVE"/>
<dbReference type="VEuPathDB" id="MicrosporidiaDB:THOM_0911"/>
<dbReference type="Proteomes" id="UP000011185">
    <property type="component" value="Unassembled WGS sequence"/>
</dbReference>
<reference evidence="3 4" key="1">
    <citation type="journal article" date="2012" name="PLoS Pathog.">
        <title>The genome of the obligate intracellular parasite Trachipleistophora hominis: new insights into microsporidian genome dynamics and reductive evolution.</title>
        <authorList>
            <person name="Heinz E."/>
            <person name="Williams T.A."/>
            <person name="Nakjang S."/>
            <person name="Noel C.J."/>
            <person name="Swan D.C."/>
            <person name="Goldberg A.V."/>
            <person name="Harris S.R."/>
            <person name="Weinmaier T."/>
            <person name="Markert S."/>
            <person name="Becher D."/>
            <person name="Bernhardt J."/>
            <person name="Dagan T."/>
            <person name="Hacker C."/>
            <person name="Lucocq J.M."/>
            <person name="Schweder T."/>
            <person name="Rattei T."/>
            <person name="Hall N."/>
            <person name="Hirt R.P."/>
            <person name="Embley T.M."/>
        </authorList>
    </citation>
    <scope>NUCLEOTIDE SEQUENCE [LARGE SCALE GENOMIC DNA]</scope>
</reference>
<dbReference type="PROSITE" id="PS50084">
    <property type="entry name" value="KH_TYPE_1"/>
    <property type="match status" value="1"/>
</dbReference>
<evidence type="ECO:0000313" key="3">
    <source>
        <dbReference type="EMBL" id="ELQ76115.1"/>
    </source>
</evidence>
<dbReference type="HOGENOM" id="CLU_1750992_0_0_1"/>
<dbReference type="InParanoid" id="L7JXS2"/>
<keyword evidence="3" id="KW-0808">Transferase</keyword>
<sequence>MKFIRPKILLHSPYAEKALLLRLKLSKNRDHINDLILKHAPLHNDKIMDINVYVPYEKMNRIGKVIGKGGCKLKEIERMSNTHIRLRKNDKVYFNITKEAEGDVWMARDMINDVLGDKQRENEVREYSDWEKYYYWWYYYNVENKNKHR</sequence>
<dbReference type="EC" id="2.7.7.8" evidence="3"/>
<dbReference type="SUPFAM" id="SSF54791">
    <property type="entry name" value="Eukaryotic type KH-domain (KH-domain type I)"/>
    <property type="match status" value="1"/>
</dbReference>
<dbReference type="AlphaFoldDB" id="L7JXS2"/>
<keyword evidence="4" id="KW-1185">Reference proteome</keyword>
<dbReference type="InterPro" id="IPR004088">
    <property type="entry name" value="KH_dom_type_1"/>
</dbReference>
<dbReference type="InterPro" id="IPR004087">
    <property type="entry name" value="KH_dom"/>
</dbReference>
<gene>
    <name evidence="3" type="ORF">THOM_0911</name>
</gene>
<dbReference type="Pfam" id="PF00013">
    <property type="entry name" value="KH_1"/>
    <property type="match status" value="1"/>
</dbReference>
<dbReference type="GO" id="GO:0004654">
    <property type="term" value="F:polyribonucleotide nucleotidyltransferase activity"/>
    <property type="evidence" value="ECO:0007669"/>
    <property type="project" value="UniProtKB-EC"/>
</dbReference>
<keyword evidence="3" id="KW-0548">Nucleotidyltransferase</keyword>
<evidence type="ECO:0000256" key="1">
    <source>
        <dbReference type="PROSITE-ProRule" id="PRU00117"/>
    </source>
</evidence>
<dbReference type="OrthoDB" id="442947at2759"/>
<dbReference type="InterPro" id="IPR036612">
    <property type="entry name" value="KH_dom_type_1_sf"/>
</dbReference>
<dbReference type="SMART" id="SM00322">
    <property type="entry name" value="KH"/>
    <property type="match status" value="1"/>
</dbReference>
<keyword evidence="1" id="KW-0694">RNA-binding</keyword>
<evidence type="ECO:0000313" key="4">
    <source>
        <dbReference type="Proteomes" id="UP000011185"/>
    </source>
</evidence>
<dbReference type="GO" id="GO:0003723">
    <property type="term" value="F:RNA binding"/>
    <property type="evidence" value="ECO:0007669"/>
    <property type="project" value="UniProtKB-UniRule"/>
</dbReference>
<evidence type="ECO:0000259" key="2">
    <source>
        <dbReference type="SMART" id="SM00322"/>
    </source>
</evidence>
<feature type="domain" description="K Homology" evidence="2">
    <location>
        <begin position="44"/>
        <end position="116"/>
    </location>
</feature>
<organism evidence="3 4">
    <name type="scientific">Trachipleistophora hominis</name>
    <name type="common">Microsporidian parasite</name>
    <dbReference type="NCBI Taxonomy" id="72359"/>
    <lineage>
        <taxon>Eukaryota</taxon>
        <taxon>Fungi</taxon>
        <taxon>Fungi incertae sedis</taxon>
        <taxon>Microsporidia</taxon>
        <taxon>Pleistophoridae</taxon>
        <taxon>Trachipleistophora</taxon>
    </lineage>
</organism>
<proteinExistence type="predicted"/>
<dbReference type="EMBL" id="JH993873">
    <property type="protein sequence ID" value="ELQ76115.1"/>
    <property type="molecule type" value="Genomic_DNA"/>
</dbReference>
<protein>
    <submittedName>
        <fullName evidence="3">Polyribonucleotide nucleotidyltransferase</fullName>
        <ecNumber evidence="3">2.7.7.8</ecNumber>
    </submittedName>
</protein>
<dbReference type="Gene3D" id="3.30.1370.10">
    <property type="entry name" value="K Homology domain, type 1"/>
    <property type="match status" value="1"/>
</dbReference>
<accession>L7JXS2</accession>
<name>L7JXS2_TRAHO</name>